<gene>
    <name evidence="1" type="ORF">MCOR_4356</name>
</gene>
<keyword evidence="2" id="KW-1185">Reference proteome</keyword>
<sequence>MGSISEVKKTCDVLYSPVKLQQAQAQPERVESILTFKKEITNRLLLSNKLEISDIAVTADNTLFLCNTQTGVHKIYVYKPSVQSLIYKTALSLPSNPYGISIFKGTDKAVVTLPFEFYIQFIDTKSLKLDKTIEVGRNCFGITTSGDYIAVGKLREIRILKQNGEHIRNIALADLLKYKCVSSLQYDQNNGSIIYMKTGQMNCIESDGTVSYQYDVSGKAGLAVDTQGHVYLSEQNKSEIQRFLPDGRLRDVVLTEKDGIKKPFAIAFNESFTKFYVTNHEGLVQIYNCN</sequence>
<organism evidence="1 2">
    <name type="scientific">Mytilus coruscus</name>
    <name type="common">Sea mussel</name>
    <dbReference type="NCBI Taxonomy" id="42192"/>
    <lineage>
        <taxon>Eukaryota</taxon>
        <taxon>Metazoa</taxon>
        <taxon>Spiralia</taxon>
        <taxon>Lophotrochozoa</taxon>
        <taxon>Mollusca</taxon>
        <taxon>Bivalvia</taxon>
        <taxon>Autobranchia</taxon>
        <taxon>Pteriomorphia</taxon>
        <taxon>Mytilida</taxon>
        <taxon>Mytiloidea</taxon>
        <taxon>Mytilidae</taxon>
        <taxon>Mytilinae</taxon>
        <taxon>Mytilus</taxon>
    </lineage>
</organism>
<dbReference type="InterPro" id="IPR015943">
    <property type="entry name" value="WD40/YVTN_repeat-like_dom_sf"/>
</dbReference>
<dbReference type="SUPFAM" id="SSF50969">
    <property type="entry name" value="YVTN repeat-like/Quinoprotein amine dehydrogenase"/>
    <property type="match status" value="1"/>
</dbReference>
<dbReference type="InterPro" id="IPR011044">
    <property type="entry name" value="Quino_amine_DH_bsu"/>
</dbReference>
<dbReference type="Proteomes" id="UP000507470">
    <property type="component" value="Unassembled WGS sequence"/>
</dbReference>
<reference evidence="1 2" key="1">
    <citation type="submission" date="2020-06" db="EMBL/GenBank/DDBJ databases">
        <authorList>
            <person name="Li R."/>
            <person name="Bekaert M."/>
        </authorList>
    </citation>
    <scope>NUCLEOTIDE SEQUENCE [LARGE SCALE GENOMIC DNA]</scope>
    <source>
        <strain evidence="2">wild</strain>
    </source>
</reference>
<dbReference type="EMBL" id="CACVKT020000746">
    <property type="protein sequence ID" value="CAC5362658.1"/>
    <property type="molecule type" value="Genomic_DNA"/>
</dbReference>
<evidence type="ECO:0008006" key="3">
    <source>
        <dbReference type="Google" id="ProtNLM"/>
    </source>
</evidence>
<accession>A0A6J8A7U2</accession>
<dbReference type="OrthoDB" id="6144678at2759"/>
<dbReference type="InterPro" id="IPR011042">
    <property type="entry name" value="6-blade_b-propeller_TolB-like"/>
</dbReference>
<dbReference type="AlphaFoldDB" id="A0A6J8A7U2"/>
<evidence type="ECO:0000313" key="2">
    <source>
        <dbReference type="Proteomes" id="UP000507470"/>
    </source>
</evidence>
<evidence type="ECO:0000313" key="1">
    <source>
        <dbReference type="EMBL" id="CAC5362658.1"/>
    </source>
</evidence>
<protein>
    <recommendedName>
        <fullName evidence="3">TRIM2_3</fullName>
    </recommendedName>
</protein>
<dbReference type="Gene3D" id="2.130.10.10">
    <property type="entry name" value="YVTN repeat-like/Quinoprotein amine dehydrogenase"/>
    <property type="match status" value="1"/>
</dbReference>
<dbReference type="Gene3D" id="2.120.10.30">
    <property type="entry name" value="TolB, C-terminal domain"/>
    <property type="match status" value="1"/>
</dbReference>
<name>A0A6J8A7U2_MYTCO</name>
<proteinExistence type="predicted"/>